<keyword evidence="3" id="KW-1185">Reference proteome</keyword>
<name>A0ABP8I7I0_9BACT</name>
<feature type="transmembrane region" description="Helical" evidence="1">
    <location>
        <begin position="130"/>
        <end position="151"/>
    </location>
</feature>
<dbReference type="Proteomes" id="UP001501153">
    <property type="component" value="Unassembled WGS sequence"/>
</dbReference>
<dbReference type="RefSeq" id="WP_345235012.1">
    <property type="nucleotide sequence ID" value="NZ_BAABGZ010000013.1"/>
</dbReference>
<comment type="caution">
    <text evidence="2">The sequence shown here is derived from an EMBL/GenBank/DDBJ whole genome shotgun (WGS) entry which is preliminary data.</text>
</comment>
<reference evidence="3" key="1">
    <citation type="journal article" date="2019" name="Int. J. Syst. Evol. Microbiol.">
        <title>The Global Catalogue of Microorganisms (GCM) 10K type strain sequencing project: providing services to taxonomists for standard genome sequencing and annotation.</title>
        <authorList>
            <consortium name="The Broad Institute Genomics Platform"/>
            <consortium name="The Broad Institute Genome Sequencing Center for Infectious Disease"/>
            <person name="Wu L."/>
            <person name="Ma J."/>
        </authorList>
    </citation>
    <scope>NUCLEOTIDE SEQUENCE [LARGE SCALE GENOMIC DNA]</scope>
    <source>
        <strain evidence="3">JCM 17923</strain>
    </source>
</reference>
<gene>
    <name evidence="2" type="ORF">GCM10023185_13240</name>
</gene>
<dbReference type="EMBL" id="BAABGZ010000013">
    <property type="protein sequence ID" value="GAA4353028.1"/>
    <property type="molecule type" value="Genomic_DNA"/>
</dbReference>
<accession>A0ABP8I7I0</accession>
<evidence type="ECO:0000313" key="2">
    <source>
        <dbReference type="EMBL" id="GAA4353028.1"/>
    </source>
</evidence>
<protein>
    <submittedName>
        <fullName evidence="2">Uncharacterized protein</fullName>
    </submittedName>
</protein>
<sequence>MHTLTTEQRATWQELENLITTAPAAVQELMADFGCAVPPSVEALVLLQQVRGESFTDELFILLRASQAQAAGRFAGFTSPGTATPQQRTGFGKLLDSLYNIIKGQPTSAGSAATSTTTDPEAPEKRILGLAQPVFILACVVLLALVAVVVVHKMKK</sequence>
<evidence type="ECO:0000256" key="1">
    <source>
        <dbReference type="SAM" id="Phobius"/>
    </source>
</evidence>
<keyword evidence="1" id="KW-1133">Transmembrane helix</keyword>
<keyword evidence="1" id="KW-0472">Membrane</keyword>
<proteinExistence type="predicted"/>
<organism evidence="2 3">
    <name type="scientific">Hymenobacter saemangeumensis</name>
    <dbReference type="NCBI Taxonomy" id="1084522"/>
    <lineage>
        <taxon>Bacteria</taxon>
        <taxon>Pseudomonadati</taxon>
        <taxon>Bacteroidota</taxon>
        <taxon>Cytophagia</taxon>
        <taxon>Cytophagales</taxon>
        <taxon>Hymenobacteraceae</taxon>
        <taxon>Hymenobacter</taxon>
    </lineage>
</organism>
<evidence type="ECO:0000313" key="3">
    <source>
        <dbReference type="Proteomes" id="UP001501153"/>
    </source>
</evidence>
<keyword evidence="1" id="KW-0812">Transmembrane</keyword>